<dbReference type="RefSeq" id="WP_063670109.1">
    <property type="nucleotide sequence ID" value="NZ_CP014841.1"/>
</dbReference>
<keyword evidence="3" id="KW-1185">Reference proteome</keyword>
<name>A0A169GNX1_9GAMM</name>
<sequence length="94" mass="9936">MKAFRHVSAIAPLLMSLAALAIVLGYLALSGPVRQPDEGAAAHLFQLLIVGQLPFVAYFAFRWMPKAPARGLGVLGLQVLAASVAILPVALFQL</sequence>
<evidence type="ECO:0000313" key="2">
    <source>
        <dbReference type="EMBL" id="AND67775.1"/>
    </source>
</evidence>
<proteinExistence type="predicted"/>
<evidence type="ECO:0000256" key="1">
    <source>
        <dbReference type="SAM" id="Phobius"/>
    </source>
</evidence>
<feature type="transmembrane region" description="Helical" evidence="1">
    <location>
        <begin position="40"/>
        <end position="60"/>
    </location>
</feature>
<dbReference type="Proteomes" id="UP000077255">
    <property type="component" value="Chromosome"/>
</dbReference>
<dbReference type="AlphaFoldDB" id="A0A169GNX1"/>
<reference evidence="2 3" key="1">
    <citation type="submission" date="2016-02" db="EMBL/GenBank/DDBJ databases">
        <title>Complete genome sequencing and analysis of ATSB10, Dyella thiooxydans isolated from rhizosphere soil of sunflower (Helianthus annuus L.).</title>
        <authorList>
            <person name="Lee Y."/>
            <person name="Hwangbo K."/>
            <person name="Chung H."/>
            <person name="Yoo J."/>
            <person name="Kim K.Y."/>
            <person name="Sa T.M."/>
            <person name="Um Y."/>
            <person name="Madhaiyan M."/>
        </authorList>
    </citation>
    <scope>NUCLEOTIDE SEQUENCE [LARGE SCALE GENOMIC DNA]</scope>
    <source>
        <strain evidence="2 3">ATSB10</strain>
    </source>
</reference>
<dbReference type="PATRIC" id="fig|445710.3.peg.319"/>
<gene>
    <name evidence="2" type="ORF">ATSB10_03210</name>
</gene>
<dbReference type="KEGG" id="dtx:ATSB10_03210"/>
<keyword evidence="1" id="KW-0812">Transmembrane</keyword>
<keyword evidence="1" id="KW-1133">Transmembrane helix</keyword>
<dbReference type="EMBL" id="CP014841">
    <property type="protein sequence ID" value="AND67775.1"/>
    <property type="molecule type" value="Genomic_DNA"/>
</dbReference>
<accession>A0A169GNX1</accession>
<feature type="transmembrane region" description="Helical" evidence="1">
    <location>
        <begin position="72"/>
        <end position="92"/>
    </location>
</feature>
<dbReference type="OrthoDB" id="122487at2"/>
<keyword evidence="1" id="KW-0472">Membrane</keyword>
<protein>
    <submittedName>
        <fullName evidence="2">Uncharacterized protein</fullName>
    </submittedName>
</protein>
<evidence type="ECO:0000313" key="3">
    <source>
        <dbReference type="Proteomes" id="UP000077255"/>
    </source>
</evidence>
<organism evidence="2 3">
    <name type="scientific">Dyella thiooxydans</name>
    <dbReference type="NCBI Taxonomy" id="445710"/>
    <lineage>
        <taxon>Bacteria</taxon>
        <taxon>Pseudomonadati</taxon>
        <taxon>Pseudomonadota</taxon>
        <taxon>Gammaproteobacteria</taxon>
        <taxon>Lysobacterales</taxon>
        <taxon>Rhodanobacteraceae</taxon>
        <taxon>Dyella</taxon>
    </lineage>
</organism>